<dbReference type="AlphaFoldDB" id="A0A1B6DB61"/>
<name>A0A1B6DB61_9HEMI</name>
<protein>
    <recommendedName>
        <fullName evidence="3">DUF4766 domain-containing protein</fullName>
    </recommendedName>
</protein>
<feature type="signal peptide" evidence="1">
    <location>
        <begin position="1"/>
        <end position="20"/>
    </location>
</feature>
<dbReference type="EMBL" id="GEDC01014374">
    <property type="protein sequence ID" value="JAS22924.1"/>
    <property type="molecule type" value="Transcribed_RNA"/>
</dbReference>
<organism evidence="2">
    <name type="scientific">Clastoptera arizonana</name>
    <name type="common">Arizona spittle bug</name>
    <dbReference type="NCBI Taxonomy" id="38151"/>
    <lineage>
        <taxon>Eukaryota</taxon>
        <taxon>Metazoa</taxon>
        <taxon>Ecdysozoa</taxon>
        <taxon>Arthropoda</taxon>
        <taxon>Hexapoda</taxon>
        <taxon>Insecta</taxon>
        <taxon>Pterygota</taxon>
        <taxon>Neoptera</taxon>
        <taxon>Paraneoptera</taxon>
        <taxon>Hemiptera</taxon>
        <taxon>Auchenorrhyncha</taxon>
        <taxon>Cercopoidea</taxon>
        <taxon>Clastopteridae</taxon>
        <taxon>Clastoptera</taxon>
    </lineage>
</organism>
<evidence type="ECO:0000256" key="1">
    <source>
        <dbReference type="SAM" id="SignalP"/>
    </source>
</evidence>
<proteinExistence type="predicted"/>
<evidence type="ECO:0000313" key="2">
    <source>
        <dbReference type="EMBL" id="JAS22924.1"/>
    </source>
</evidence>
<feature type="chain" id="PRO_5008581119" description="DUF4766 domain-containing protein" evidence="1">
    <location>
        <begin position="21"/>
        <end position="130"/>
    </location>
</feature>
<gene>
    <name evidence="2" type="ORF">g.18342</name>
</gene>
<keyword evidence="1" id="KW-0732">Signal</keyword>
<evidence type="ECO:0008006" key="3">
    <source>
        <dbReference type="Google" id="ProtNLM"/>
    </source>
</evidence>
<accession>A0A1B6DB61</accession>
<sequence length="130" mass="13246">MMKAHLFLFVFSTFTLYAFGAPQGFVETLNDGKGGVSTVQAFGGNGGPNGVAVVSSGGNSPPPFTGYNFSPAPAFNANGFFGKIMGDPMKLFQQGAQKGGATVVASGGNGGGFTAFSTSVSSYCYSFIKH</sequence>
<reference evidence="2" key="1">
    <citation type="submission" date="2015-12" db="EMBL/GenBank/DDBJ databases">
        <title>De novo transcriptome assembly of four potential Pierce s Disease insect vectors from Arizona vineyards.</title>
        <authorList>
            <person name="Tassone E.E."/>
        </authorList>
    </citation>
    <scope>NUCLEOTIDE SEQUENCE</scope>
</reference>